<comment type="caution">
    <text evidence="2">The sequence shown here is derived from an EMBL/GenBank/DDBJ whole genome shotgun (WGS) entry which is preliminary data.</text>
</comment>
<gene>
    <name evidence="2" type="ORF">HNP87_001830</name>
</gene>
<dbReference type="AlphaFoldDB" id="A0A7J9NL61"/>
<organism evidence="2 3">
    <name type="scientific">Methanococcus maripaludis</name>
    <name type="common">Methanococcus deltae</name>
    <dbReference type="NCBI Taxonomy" id="39152"/>
    <lineage>
        <taxon>Archaea</taxon>
        <taxon>Methanobacteriati</taxon>
        <taxon>Methanobacteriota</taxon>
        <taxon>Methanomada group</taxon>
        <taxon>Methanococci</taxon>
        <taxon>Methanococcales</taxon>
        <taxon>Methanococcaceae</taxon>
        <taxon>Methanococcus</taxon>
    </lineage>
</organism>
<dbReference type="Gene3D" id="1.10.10.10">
    <property type="entry name" value="Winged helix-like DNA-binding domain superfamily/Winged helix DNA-binding domain"/>
    <property type="match status" value="1"/>
</dbReference>
<dbReference type="SUPFAM" id="SSF46785">
    <property type="entry name" value="Winged helix' DNA-binding domain"/>
    <property type="match status" value="1"/>
</dbReference>
<proteinExistence type="predicted"/>
<dbReference type="InterPro" id="IPR027395">
    <property type="entry name" value="WH_DNA-bd_dom"/>
</dbReference>
<sequence length="93" mass="10819">MILKTLSKSNVKEVLEVLKKHEKTHFANLKKETDLPSSNLTRILKELVDTGLVENERELQGRMEISFYLLTEAGLESLNVYDFEKKIEKLIKK</sequence>
<dbReference type="EMBL" id="JACDUI010000003">
    <property type="protein sequence ID" value="MBA2841281.1"/>
    <property type="molecule type" value="Genomic_DNA"/>
</dbReference>
<keyword evidence="2" id="KW-0238">DNA-binding</keyword>
<protein>
    <submittedName>
        <fullName evidence="2">DNA-binding HxlR family transcriptional regulator</fullName>
    </submittedName>
</protein>
<dbReference type="Pfam" id="PF13601">
    <property type="entry name" value="HTH_34"/>
    <property type="match status" value="1"/>
</dbReference>
<dbReference type="RefSeq" id="WP_181489341.1">
    <property type="nucleotide sequence ID" value="NZ_JACDUI010000003.1"/>
</dbReference>
<dbReference type="GO" id="GO:0003677">
    <property type="term" value="F:DNA binding"/>
    <property type="evidence" value="ECO:0007669"/>
    <property type="project" value="UniProtKB-KW"/>
</dbReference>
<feature type="domain" description="Winged helix DNA-binding" evidence="1">
    <location>
        <begin position="13"/>
        <end position="79"/>
    </location>
</feature>
<evidence type="ECO:0000259" key="1">
    <source>
        <dbReference type="Pfam" id="PF13601"/>
    </source>
</evidence>
<evidence type="ECO:0000313" key="2">
    <source>
        <dbReference type="EMBL" id="MBA2841281.1"/>
    </source>
</evidence>
<dbReference type="InterPro" id="IPR036390">
    <property type="entry name" value="WH_DNA-bd_sf"/>
</dbReference>
<dbReference type="InterPro" id="IPR036388">
    <property type="entry name" value="WH-like_DNA-bd_sf"/>
</dbReference>
<name>A0A7J9NL61_METMI</name>
<accession>A0A7J9NL61</accession>
<reference evidence="2 3" key="1">
    <citation type="submission" date="2020-07" db="EMBL/GenBank/DDBJ databases">
        <title>Genomic Encyclopedia of Type Strains, Phase IV (KMG-V): Genome sequencing to study the core and pangenomes of soil and plant-associated prokaryotes.</title>
        <authorList>
            <person name="Whitman W."/>
        </authorList>
    </citation>
    <scope>NUCLEOTIDE SEQUENCE [LARGE SCALE GENOMIC DNA]</scope>
    <source>
        <strain evidence="2 3">A4</strain>
    </source>
</reference>
<evidence type="ECO:0000313" key="3">
    <source>
        <dbReference type="Proteomes" id="UP000563838"/>
    </source>
</evidence>
<dbReference type="Proteomes" id="UP000563838">
    <property type="component" value="Unassembled WGS sequence"/>
</dbReference>